<feature type="domain" description="Stress-response A/B barrel" evidence="2">
    <location>
        <begin position="33"/>
        <end position="127"/>
    </location>
</feature>
<dbReference type="Proteomes" id="UP000315700">
    <property type="component" value="Chromosome"/>
</dbReference>
<dbReference type="KEGG" id="ccos:Pan44_31700"/>
<dbReference type="SUPFAM" id="SSF54909">
    <property type="entry name" value="Dimeric alpha+beta barrel"/>
    <property type="match status" value="1"/>
</dbReference>
<proteinExistence type="predicted"/>
<dbReference type="Pfam" id="PF07876">
    <property type="entry name" value="Dabb"/>
    <property type="match status" value="1"/>
</dbReference>
<dbReference type="RefSeq" id="WP_145030915.1">
    <property type="nucleotide sequence ID" value="NZ_CP036271.1"/>
</dbReference>
<accession>A0A517SG76</accession>
<dbReference type="AlphaFoldDB" id="A0A517SG76"/>
<evidence type="ECO:0000256" key="1">
    <source>
        <dbReference type="ARBA" id="ARBA00011738"/>
    </source>
</evidence>
<keyword evidence="4" id="KW-1185">Reference proteome</keyword>
<evidence type="ECO:0000313" key="4">
    <source>
        <dbReference type="Proteomes" id="UP000315700"/>
    </source>
</evidence>
<dbReference type="OrthoDB" id="9808130at2"/>
<dbReference type="EMBL" id="CP036271">
    <property type="protein sequence ID" value="QDT55128.1"/>
    <property type="molecule type" value="Genomic_DNA"/>
</dbReference>
<dbReference type="InterPro" id="IPR011008">
    <property type="entry name" value="Dimeric_a/b-barrel"/>
</dbReference>
<dbReference type="PROSITE" id="PS51502">
    <property type="entry name" value="S_R_A_B_BARREL"/>
    <property type="match status" value="1"/>
</dbReference>
<dbReference type="InParanoid" id="A0A517SG76"/>
<evidence type="ECO:0000313" key="3">
    <source>
        <dbReference type="EMBL" id="QDT55128.1"/>
    </source>
</evidence>
<dbReference type="InterPro" id="IPR044662">
    <property type="entry name" value="HS1/DABB1-like"/>
</dbReference>
<protein>
    <submittedName>
        <fullName evidence="3">Stress responsive A/B Barrel Domain protein</fullName>
    </submittedName>
</protein>
<reference evidence="3 4" key="1">
    <citation type="submission" date="2019-02" db="EMBL/GenBank/DDBJ databases">
        <title>Deep-cultivation of Planctomycetes and their phenomic and genomic characterization uncovers novel biology.</title>
        <authorList>
            <person name="Wiegand S."/>
            <person name="Jogler M."/>
            <person name="Boedeker C."/>
            <person name="Pinto D."/>
            <person name="Vollmers J."/>
            <person name="Rivas-Marin E."/>
            <person name="Kohn T."/>
            <person name="Peeters S.H."/>
            <person name="Heuer A."/>
            <person name="Rast P."/>
            <person name="Oberbeckmann S."/>
            <person name="Bunk B."/>
            <person name="Jeske O."/>
            <person name="Meyerdierks A."/>
            <person name="Storesund J.E."/>
            <person name="Kallscheuer N."/>
            <person name="Luecker S."/>
            <person name="Lage O.M."/>
            <person name="Pohl T."/>
            <person name="Merkel B.J."/>
            <person name="Hornburger P."/>
            <person name="Mueller R.-W."/>
            <person name="Bruemmer F."/>
            <person name="Labrenz M."/>
            <person name="Spormann A.M."/>
            <person name="Op den Camp H."/>
            <person name="Overmann J."/>
            <person name="Amann R."/>
            <person name="Jetten M.S.M."/>
            <person name="Mascher T."/>
            <person name="Medema M.H."/>
            <person name="Devos D.P."/>
            <person name="Kaster A.-K."/>
            <person name="Ovreas L."/>
            <person name="Rohde M."/>
            <person name="Galperin M.Y."/>
            <person name="Jogler C."/>
        </authorList>
    </citation>
    <scope>NUCLEOTIDE SEQUENCE [LARGE SCALE GENOMIC DNA]</scope>
    <source>
        <strain evidence="3 4">Pan44</strain>
    </source>
</reference>
<dbReference type="Gene3D" id="3.30.70.100">
    <property type="match status" value="1"/>
</dbReference>
<sequence>MNRSVPLTLVVTLVVAFGILQMSTAAPDTPGLLRHVVLFKFKTDAPKEKVQEVVDAFARLPQQIDAIKDFEAGTDNSPEMKSKGFTHCFVVTFANEKGREVYLPHPAHQAFVKIVGPVLDDVLVVDYWTK</sequence>
<dbReference type="InterPro" id="IPR013097">
    <property type="entry name" value="Dabb"/>
</dbReference>
<evidence type="ECO:0000259" key="2">
    <source>
        <dbReference type="PROSITE" id="PS51502"/>
    </source>
</evidence>
<dbReference type="PANTHER" id="PTHR33178:SF10">
    <property type="entry name" value="STRESS-RESPONSE A_B BARREL DOMAIN-CONTAINING PROTEIN"/>
    <property type="match status" value="1"/>
</dbReference>
<comment type="subunit">
    <text evidence="1">Homodimer.</text>
</comment>
<organism evidence="3 4">
    <name type="scientific">Caulifigura coniformis</name>
    <dbReference type="NCBI Taxonomy" id="2527983"/>
    <lineage>
        <taxon>Bacteria</taxon>
        <taxon>Pseudomonadati</taxon>
        <taxon>Planctomycetota</taxon>
        <taxon>Planctomycetia</taxon>
        <taxon>Planctomycetales</taxon>
        <taxon>Planctomycetaceae</taxon>
        <taxon>Caulifigura</taxon>
    </lineage>
</organism>
<dbReference type="SMART" id="SM00886">
    <property type="entry name" value="Dabb"/>
    <property type="match status" value="1"/>
</dbReference>
<gene>
    <name evidence="3" type="ORF">Pan44_31700</name>
</gene>
<name>A0A517SG76_9PLAN</name>
<dbReference type="PANTHER" id="PTHR33178">
    <property type="match status" value="1"/>
</dbReference>